<comment type="caution">
    <text evidence="2">The sequence shown here is derived from an EMBL/GenBank/DDBJ whole genome shotgun (WGS) entry which is preliminary data.</text>
</comment>
<sequence length="296" mass="32479">MTLFHQCIPCIMKQIQSLIEILGLPPGEAMAVMESGMRMMLDRGDSITTQHILRQLYDHIHGTYFPNLDVFDPFRELKRDANLRVSVILPSFEKVVAGADDPFRMAVRGAAGGNIIDYGAIPQGKVSIETEVARIPQLRFAVDRVEELRSRVGGSRTILLIGDNAGEILFDALLVQEIQRLNPAAELYITLRHAPIINDATLADASFLDLHPGVRVISSGSIYPGTILAETTPEFRQLFGNADMIIAKGQGNYETLLHEQHPGLFFLLRAKCSPVAQSLGVSPGDLVVTRSPELPG</sequence>
<dbReference type="Proteomes" id="UP000029692">
    <property type="component" value="Unassembled WGS sequence"/>
</dbReference>
<dbReference type="SUPFAM" id="SSF111321">
    <property type="entry name" value="AF1104-like"/>
    <property type="match status" value="1"/>
</dbReference>
<dbReference type="InterPro" id="IPR002791">
    <property type="entry name" value="ARMT1-like_metal-bd"/>
</dbReference>
<feature type="domain" description="Damage-control phosphatase ARMT1-like metal-binding" evidence="1">
    <location>
        <begin position="4"/>
        <end position="286"/>
    </location>
</feature>
<dbReference type="Gene3D" id="1.10.285.20">
    <property type="entry name" value="Uncharacterised protein PF01937, DUF89, domain 2"/>
    <property type="match status" value="1"/>
</dbReference>
<dbReference type="EMBL" id="JNUP01000049">
    <property type="protein sequence ID" value="KGE72668.1"/>
    <property type="molecule type" value="Genomic_DNA"/>
</dbReference>
<reference evidence="2 3" key="1">
    <citation type="submission" date="2014-05" db="EMBL/GenBank/DDBJ databases">
        <title>De novo Genome Sequence of Spirocheata sp.</title>
        <authorList>
            <person name="Shivani Y."/>
            <person name="Subhash Y."/>
            <person name="Tushar L."/>
            <person name="Sasikala C."/>
            <person name="Ramana C.V."/>
        </authorList>
    </citation>
    <scope>NUCLEOTIDE SEQUENCE [LARGE SCALE GENOMIC DNA]</scope>
    <source>
        <strain evidence="2 3">JC230</strain>
    </source>
</reference>
<dbReference type="Pfam" id="PF01937">
    <property type="entry name" value="ARMT1-like_dom"/>
    <property type="match status" value="1"/>
</dbReference>
<evidence type="ECO:0000313" key="3">
    <source>
        <dbReference type="Proteomes" id="UP000029692"/>
    </source>
</evidence>
<dbReference type="RefSeq" id="WP_037546921.1">
    <property type="nucleotide sequence ID" value="NZ_JNUP01000049.1"/>
</dbReference>
<evidence type="ECO:0000259" key="1">
    <source>
        <dbReference type="Pfam" id="PF01937"/>
    </source>
</evidence>
<evidence type="ECO:0000313" key="2">
    <source>
        <dbReference type="EMBL" id="KGE72668.1"/>
    </source>
</evidence>
<protein>
    <recommendedName>
        <fullName evidence="1">Damage-control phosphatase ARMT1-like metal-binding domain-containing protein</fullName>
    </recommendedName>
</protein>
<accession>A0A098QYZ9</accession>
<dbReference type="InterPro" id="IPR036075">
    <property type="entry name" value="ARMT-1-like_metal-bd_sf"/>
</dbReference>
<keyword evidence="3" id="KW-1185">Reference proteome</keyword>
<dbReference type="InterPro" id="IPR014444">
    <property type="entry name" value="PH1575-like"/>
</dbReference>
<name>A0A098QYZ9_9SPIO</name>
<dbReference type="eggNOG" id="COG1578">
    <property type="taxonomic scope" value="Bacteria"/>
</dbReference>
<dbReference type="AlphaFoldDB" id="A0A098QYZ9"/>
<organism evidence="2 3">
    <name type="scientific">Spirochaeta lutea</name>
    <dbReference type="NCBI Taxonomy" id="1480694"/>
    <lineage>
        <taxon>Bacteria</taxon>
        <taxon>Pseudomonadati</taxon>
        <taxon>Spirochaetota</taxon>
        <taxon>Spirochaetia</taxon>
        <taxon>Spirochaetales</taxon>
        <taxon>Spirochaetaceae</taxon>
        <taxon>Spirochaeta</taxon>
    </lineage>
</organism>
<dbReference type="STRING" id="1480694.DC28_06340"/>
<dbReference type="PIRSF" id="PIRSF006593">
    <property type="entry name" value="UCP006593"/>
    <property type="match status" value="1"/>
</dbReference>
<dbReference type="Gene3D" id="3.40.50.10880">
    <property type="entry name" value="Uncharacterised protein PF01937, DUF89, domain 3"/>
    <property type="match status" value="1"/>
</dbReference>
<proteinExistence type="predicted"/>
<gene>
    <name evidence="2" type="ORF">DC28_06340</name>
</gene>